<dbReference type="InterPro" id="IPR013767">
    <property type="entry name" value="PAS_fold"/>
</dbReference>
<accession>A0A975XZG4</accession>
<evidence type="ECO:0000259" key="2">
    <source>
        <dbReference type="PROSITE" id="PS50113"/>
    </source>
</evidence>
<dbReference type="KEGG" id="nps:KRR39_18285"/>
<reference evidence="5" key="1">
    <citation type="submission" date="2021-06" db="EMBL/GenBank/DDBJ databases">
        <title>Complete genome sequence of Nocardioides sp. G188.</title>
        <authorList>
            <person name="Im W.-T."/>
        </authorList>
    </citation>
    <scope>NUCLEOTIDE SEQUENCE</scope>
    <source>
        <strain evidence="5">G188</strain>
    </source>
</reference>
<dbReference type="PROSITE" id="PS50113">
    <property type="entry name" value="PAC"/>
    <property type="match status" value="1"/>
</dbReference>
<feature type="domain" description="PAS" evidence="1">
    <location>
        <begin position="1"/>
        <end position="39"/>
    </location>
</feature>
<dbReference type="EMBL" id="CP077062">
    <property type="protein sequence ID" value="QWZ07385.1"/>
    <property type="molecule type" value="Genomic_DNA"/>
</dbReference>
<name>A0A975XZG4_9ACTN</name>
<dbReference type="PANTHER" id="PTHR44757">
    <property type="entry name" value="DIGUANYLATE CYCLASE DGCP"/>
    <property type="match status" value="1"/>
</dbReference>
<feature type="domain" description="PAC" evidence="2">
    <location>
        <begin position="48"/>
        <end position="100"/>
    </location>
</feature>
<gene>
    <name evidence="5" type="ORF">KRR39_18285</name>
</gene>
<dbReference type="PROSITE" id="PS50883">
    <property type="entry name" value="EAL"/>
    <property type="match status" value="1"/>
</dbReference>
<proteinExistence type="predicted"/>
<dbReference type="PROSITE" id="PS50112">
    <property type="entry name" value="PAS"/>
    <property type="match status" value="1"/>
</dbReference>
<dbReference type="Proteomes" id="UP000683575">
    <property type="component" value="Chromosome"/>
</dbReference>
<evidence type="ECO:0000259" key="1">
    <source>
        <dbReference type="PROSITE" id="PS50112"/>
    </source>
</evidence>
<dbReference type="CDD" id="cd00130">
    <property type="entry name" value="PAS"/>
    <property type="match status" value="1"/>
</dbReference>
<dbReference type="PROSITE" id="PS50887">
    <property type="entry name" value="GGDEF"/>
    <property type="match status" value="1"/>
</dbReference>
<dbReference type="Pfam" id="PF00989">
    <property type="entry name" value="PAS"/>
    <property type="match status" value="1"/>
</dbReference>
<dbReference type="CDD" id="cd01949">
    <property type="entry name" value="GGDEF"/>
    <property type="match status" value="1"/>
</dbReference>
<dbReference type="InterPro" id="IPR000014">
    <property type="entry name" value="PAS"/>
</dbReference>
<dbReference type="SMART" id="SM00086">
    <property type="entry name" value="PAC"/>
    <property type="match status" value="1"/>
</dbReference>
<dbReference type="InterPro" id="IPR052155">
    <property type="entry name" value="Biofilm_reg_signaling"/>
</dbReference>
<dbReference type="InterPro" id="IPR001610">
    <property type="entry name" value="PAC"/>
</dbReference>
<dbReference type="SMART" id="SM00267">
    <property type="entry name" value="GGDEF"/>
    <property type="match status" value="1"/>
</dbReference>
<evidence type="ECO:0000313" key="6">
    <source>
        <dbReference type="Proteomes" id="UP000683575"/>
    </source>
</evidence>
<dbReference type="SMART" id="SM00052">
    <property type="entry name" value="EAL"/>
    <property type="match status" value="1"/>
</dbReference>
<dbReference type="NCBIfam" id="TIGR00254">
    <property type="entry name" value="GGDEF"/>
    <property type="match status" value="1"/>
</dbReference>
<dbReference type="GO" id="GO:0006355">
    <property type="term" value="P:regulation of DNA-templated transcription"/>
    <property type="evidence" value="ECO:0007669"/>
    <property type="project" value="InterPro"/>
</dbReference>
<dbReference type="CDD" id="cd01948">
    <property type="entry name" value="EAL"/>
    <property type="match status" value="1"/>
</dbReference>
<dbReference type="Pfam" id="PF00990">
    <property type="entry name" value="GGDEF"/>
    <property type="match status" value="1"/>
</dbReference>
<evidence type="ECO:0000259" key="4">
    <source>
        <dbReference type="PROSITE" id="PS50887"/>
    </source>
</evidence>
<sequence>MYVNQKMADIVGHPIEELYARGVLDLLDVEDATSLSRRLLARRTAGAEEYELHLRHPDGTSRCLQVHGSPLWDSDGEFVGSLGMVSDITEMKRVERALRRQALYDNLTRLPNRTLLQDRLEQAKERHTRGVTDSVVVVFLDVDQFKLVNDSVGHAAGDQLLCQLAGRLRAASLPGETVARFGGDEFVVLAEGLTAAQAHALASRMLAVLDDPFDIEGRPVHVSASVGIASSAVCRPEELLQAADAAMYVAKRRGDGGTQMFDGSLAAEARTRFDLNVELRSALSEEQLELWYQPIVEIATGRLLGMEALARWNHPVRGFVSPDLFVSIAEQGGFVRSLDRWVLRRATADLSDLRAGGHVRPDVYVSVNVSALHLTGGDLWTAVSEAAWLAGLPPSCLGLEVTETAVMADPESASAVLRRLADDGFGVALDDFGTGYSSLAYLRRLPVSRVKIDRSFVVDAAEGELDRTICASVVTLCHDLGIQAIAEGVETQAQHDMLLELGCPSGQGYLWGRPMNKEALLTWLARGA</sequence>
<dbReference type="NCBIfam" id="TIGR00229">
    <property type="entry name" value="sensory_box"/>
    <property type="match status" value="1"/>
</dbReference>
<keyword evidence="6" id="KW-1185">Reference proteome</keyword>
<dbReference type="InterPro" id="IPR000160">
    <property type="entry name" value="GGDEF_dom"/>
</dbReference>
<dbReference type="InterPro" id="IPR000700">
    <property type="entry name" value="PAS-assoc_C"/>
</dbReference>
<feature type="domain" description="GGDEF" evidence="4">
    <location>
        <begin position="133"/>
        <end position="263"/>
    </location>
</feature>
<evidence type="ECO:0000259" key="3">
    <source>
        <dbReference type="PROSITE" id="PS50883"/>
    </source>
</evidence>
<feature type="domain" description="EAL" evidence="3">
    <location>
        <begin position="272"/>
        <end position="528"/>
    </location>
</feature>
<organism evidence="5 6">
    <name type="scientific">Nocardioides panacis</name>
    <dbReference type="NCBI Taxonomy" id="2849501"/>
    <lineage>
        <taxon>Bacteria</taxon>
        <taxon>Bacillati</taxon>
        <taxon>Actinomycetota</taxon>
        <taxon>Actinomycetes</taxon>
        <taxon>Propionibacteriales</taxon>
        <taxon>Nocardioidaceae</taxon>
        <taxon>Nocardioides</taxon>
    </lineage>
</organism>
<dbReference type="InterPro" id="IPR001633">
    <property type="entry name" value="EAL_dom"/>
</dbReference>
<evidence type="ECO:0000313" key="5">
    <source>
        <dbReference type="EMBL" id="QWZ07385.1"/>
    </source>
</evidence>
<dbReference type="PANTHER" id="PTHR44757:SF2">
    <property type="entry name" value="BIOFILM ARCHITECTURE MAINTENANCE PROTEIN MBAA"/>
    <property type="match status" value="1"/>
</dbReference>
<dbReference type="Pfam" id="PF00563">
    <property type="entry name" value="EAL"/>
    <property type="match status" value="1"/>
</dbReference>
<protein>
    <submittedName>
        <fullName evidence="5">EAL domain-containing protein</fullName>
    </submittedName>
</protein>
<dbReference type="AlphaFoldDB" id="A0A975XZG4"/>